<dbReference type="PROSITE" id="PS51462">
    <property type="entry name" value="NUDIX"/>
    <property type="match status" value="1"/>
</dbReference>
<dbReference type="AlphaFoldDB" id="A0A9P5XN84"/>
<dbReference type="OrthoDB" id="10259236at2759"/>
<feature type="domain" description="Nudix hydrolase" evidence="2">
    <location>
        <begin position="23"/>
        <end position="188"/>
    </location>
</feature>
<evidence type="ECO:0000313" key="3">
    <source>
        <dbReference type="EMBL" id="KAF9454592.1"/>
    </source>
</evidence>
<dbReference type="Proteomes" id="UP000807342">
    <property type="component" value="Unassembled WGS sequence"/>
</dbReference>
<proteinExistence type="predicted"/>
<dbReference type="SUPFAM" id="SSF55811">
    <property type="entry name" value="Nudix"/>
    <property type="match status" value="1"/>
</dbReference>
<dbReference type="GO" id="GO:0006167">
    <property type="term" value="P:AMP biosynthetic process"/>
    <property type="evidence" value="ECO:0007669"/>
    <property type="project" value="TreeGrafter"/>
</dbReference>
<keyword evidence="1" id="KW-0378">Hydrolase</keyword>
<sequence length="205" mass="22856">MASSSNSSARKQYAQYLQFSSDNFLLAAGGVLFRLAPPPDTGIDNLQICVLHHRKTNDILLPKGRKDVGEPIEQAALRETFEETGYACEPLPCPMLTRAPNPNLDTSLRPHVELESTEPFTITVKMLKDGSMKVILWYLMRMVSNSAPMVQGTQMANEDFESMWVGARDAARILTRPDYRNVAKLAAELVENGMTMSDHRPAFNP</sequence>
<accession>A0A9P5XN84</accession>
<dbReference type="Pfam" id="PF00293">
    <property type="entry name" value="NUDIX"/>
    <property type="match status" value="1"/>
</dbReference>
<dbReference type="EMBL" id="MU151053">
    <property type="protein sequence ID" value="KAF9454592.1"/>
    <property type="molecule type" value="Genomic_DNA"/>
</dbReference>
<dbReference type="InterPro" id="IPR051325">
    <property type="entry name" value="Nudix_hydrolase_domain"/>
</dbReference>
<dbReference type="GO" id="GO:0006754">
    <property type="term" value="P:ATP biosynthetic process"/>
    <property type="evidence" value="ECO:0007669"/>
    <property type="project" value="TreeGrafter"/>
</dbReference>
<evidence type="ECO:0000256" key="1">
    <source>
        <dbReference type="ARBA" id="ARBA00022801"/>
    </source>
</evidence>
<gene>
    <name evidence="3" type="ORF">P691DRAFT_717096</name>
</gene>
<protein>
    <recommendedName>
        <fullName evidence="2">Nudix hydrolase domain-containing protein</fullName>
    </recommendedName>
</protein>
<comment type="caution">
    <text evidence="3">The sequence shown here is derived from an EMBL/GenBank/DDBJ whole genome shotgun (WGS) entry which is preliminary data.</text>
</comment>
<evidence type="ECO:0000259" key="2">
    <source>
        <dbReference type="PROSITE" id="PS51462"/>
    </source>
</evidence>
<dbReference type="InterPro" id="IPR000086">
    <property type="entry name" value="NUDIX_hydrolase_dom"/>
</dbReference>
<dbReference type="PROSITE" id="PS00893">
    <property type="entry name" value="NUDIX_BOX"/>
    <property type="match status" value="1"/>
</dbReference>
<keyword evidence="4" id="KW-1185">Reference proteome</keyword>
<dbReference type="PANTHER" id="PTHR21340:SF0">
    <property type="entry name" value="BIS(5'-NUCLEOSYL)-TETRAPHOSPHATASE [ASYMMETRICAL]"/>
    <property type="match status" value="1"/>
</dbReference>
<organism evidence="3 4">
    <name type="scientific">Macrolepiota fuliginosa MF-IS2</name>
    <dbReference type="NCBI Taxonomy" id="1400762"/>
    <lineage>
        <taxon>Eukaryota</taxon>
        <taxon>Fungi</taxon>
        <taxon>Dikarya</taxon>
        <taxon>Basidiomycota</taxon>
        <taxon>Agaricomycotina</taxon>
        <taxon>Agaricomycetes</taxon>
        <taxon>Agaricomycetidae</taxon>
        <taxon>Agaricales</taxon>
        <taxon>Agaricineae</taxon>
        <taxon>Agaricaceae</taxon>
        <taxon>Macrolepiota</taxon>
    </lineage>
</organism>
<dbReference type="PANTHER" id="PTHR21340">
    <property type="entry name" value="DIADENOSINE 5,5-P1,P4-TETRAPHOSPHATE PYROPHOSPHOHYDROLASE MUTT"/>
    <property type="match status" value="1"/>
</dbReference>
<dbReference type="Gene3D" id="3.90.79.10">
    <property type="entry name" value="Nucleoside Triphosphate Pyrophosphohydrolase"/>
    <property type="match status" value="1"/>
</dbReference>
<dbReference type="GO" id="GO:0004081">
    <property type="term" value="F:bis(5'-nucleosyl)-tetraphosphatase (asymmetrical) activity"/>
    <property type="evidence" value="ECO:0007669"/>
    <property type="project" value="TreeGrafter"/>
</dbReference>
<evidence type="ECO:0000313" key="4">
    <source>
        <dbReference type="Proteomes" id="UP000807342"/>
    </source>
</evidence>
<dbReference type="InterPro" id="IPR015797">
    <property type="entry name" value="NUDIX_hydrolase-like_dom_sf"/>
</dbReference>
<name>A0A9P5XN84_9AGAR</name>
<reference evidence="3" key="1">
    <citation type="submission" date="2020-11" db="EMBL/GenBank/DDBJ databases">
        <authorList>
            <consortium name="DOE Joint Genome Institute"/>
            <person name="Ahrendt S."/>
            <person name="Riley R."/>
            <person name="Andreopoulos W."/>
            <person name="Labutti K."/>
            <person name="Pangilinan J."/>
            <person name="Ruiz-Duenas F.J."/>
            <person name="Barrasa J.M."/>
            <person name="Sanchez-Garcia M."/>
            <person name="Camarero S."/>
            <person name="Miyauchi S."/>
            <person name="Serrano A."/>
            <person name="Linde D."/>
            <person name="Babiker R."/>
            <person name="Drula E."/>
            <person name="Ayuso-Fernandez I."/>
            <person name="Pacheco R."/>
            <person name="Padilla G."/>
            <person name="Ferreira P."/>
            <person name="Barriuso J."/>
            <person name="Kellner H."/>
            <person name="Castanera R."/>
            <person name="Alfaro M."/>
            <person name="Ramirez L."/>
            <person name="Pisabarro A.G."/>
            <person name="Kuo A."/>
            <person name="Tritt A."/>
            <person name="Lipzen A."/>
            <person name="He G."/>
            <person name="Yan M."/>
            <person name="Ng V."/>
            <person name="Cullen D."/>
            <person name="Martin F."/>
            <person name="Rosso M.-N."/>
            <person name="Henrissat B."/>
            <person name="Hibbett D."/>
            <person name="Martinez A.T."/>
            <person name="Grigoriev I.V."/>
        </authorList>
    </citation>
    <scope>NUCLEOTIDE SEQUENCE</scope>
    <source>
        <strain evidence="3">MF-IS2</strain>
    </source>
</reference>
<dbReference type="InterPro" id="IPR020084">
    <property type="entry name" value="NUDIX_hydrolase_CS"/>
</dbReference>